<reference evidence="1" key="1">
    <citation type="submission" date="2018-02" db="EMBL/GenBank/DDBJ databases">
        <authorList>
            <person name="Cohen D.B."/>
            <person name="Kent A.D."/>
        </authorList>
    </citation>
    <scope>NUCLEOTIDE SEQUENCE</scope>
</reference>
<evidence type="ECO:0000313" key="1">
    <source>
        <dbReference type="EMBL" id="SPC72725.1"/>
    </source>
</evidence>
<dbReference type="EMBL" id="OIVN01000022">
    <property type="protein sequence ID" value="SPC72725.1"/>
    <property type="molecule type" value="Genomic_DNA"/>
</dbReference>
<organism evidence="1">
    <name type="scientific">Fagus sylvatica</name>
    <name type="common">Beechnut</name>
    <dbReference type="NCBI Taxonomy" id="28930"/>
    <lineage>
        <taxon>Eukaryota</taxon>
        <taxon>Viridiplantae</taxon>
        <taxon>Streptophyta</taxon>
        <taxon>Embryophyta</taxon>
        <taxon>Tracheophyta</taxon>
        <taxon>Spermatophyta</taxon>
        <taxon>Magnoliopsida</taxon>
        <taxon>eudicotyledons</taxon>
        <taxon>Gunneridae</taxon>
        <taxon>Pentapetalae</taxon>
        <taxon>rosids</taxon>
        <taxon>fabids</taxon>
        <taxon>Fagales</taxon>
        <taxon>Fagaceae</taxon>
        <taxon>Fagus</taxon>
    </lineage>
</organism>
<proteinExistence type="predicted"/>
<sequence>MGWDFQSKSQYKSLTHTIFINSYTDDSQSKSQDIASASSALLLPNPISPLTAPPSKH</sequence>
<gene>
    <name evidence="1" type="ORF">FSB_LOCUS607</name>
</gene>
<name>A0A2N9EDB3_FAGSY</name>
<protein>
    <submittedName>
        <fullName evidence="1">Uncharacterized protein</fullName>
    </submittedName>
</protein>
<accession>A0A2N9EDB3</accession>
<dbReference type="AlphaFoldDB" id="A0A2N9EDB3"/>